<keyword evidence="2 6" id="KW-0819">tRNA processing</keyword>
<dbReference type="Gene3D" id="3.40.50.620">
    <property type="entry name" value="HUPs"/>
    <property type="match status" value="1"/>
</dbReference>
<dbReference type="PANTHER" id="PTHR43033:SF1">
    <property type="entry name" value="TRNA(ILE)-LYSIDINE SYNTHASE-RELATED"/>
    <property type="match status" value="1"/>
</dbReference>
<evidence type="ECO:0000259" key="7">
    <source>
        <dbReference type="Pfam" id="PF01171"/>
    </source>
</evidence>
<dbReference type="Pfam" id="PF01171">
    <property type="entry name" value="ATP_bind_3"/>
    <property type="match status" value="1"/>
</dbReference>
<feature type="binding site" evidence="6">
    <location>
        <begin position="36"/>
        <end position="41"/>
    </location>
    <ligand>
        <name>ATP</name>
        <dbReference type="ChEBI" id="CHEBI:30616"/>
    </ligand>
</feature>
<evidence type="ECO:0000256" key="3">
    <source>
        <dbReference type="ARBA" id="ARBA00022741"/>
    </source>
</evidence>
<sequence>MERKPNSDAWGAFCRSIDAAWPLSRWGRVGVVVGCSGGPDSVALIRGLHDLVQRSEVALPPGLLAVAHFNHATRGEESQRDESFVAELAGQLDVPFLRQRSTRVGVRDEQSLRRMRLDFLRASAEQMGARYVAVAHSADDNVETVLHHLLRGTGPTGLAGIRPHRPLGQDVVLVRPLLGITRKRICAALRWIEQSWCEDSSNANRDYRRNWIRHELMPMIESKYPDARDAISRASGTQRDWVTNMESQAEEWSTRHVQFGDAISIQRDHETDRSVIIAGMQQLWAEQRWPMQSMSQTHWQRIYDQIAGIETDACMLPGAIRIESPPGHVSLRRIEAEEQ</sequence>
<organism evidence="8 9">
    <name type="scientific">Novipirellula galeiformis</name>
    <dbReference type="NCBI Taxonomy" id="2528004"/>
    <lineage>
        <taxon>Bacteria</taxon>
        <taxon>Pseudomonadati</taxon>
        <taxon>Planctomycetota</taxon>
        <taxon>Planctomycetia</taxon>
        <taxon>Pirellulales</taxon>
        <taxon>Pirellulaceae</taxon>
        <taxon>Novipirellula</taxon>
    </lineage>
</organism>
<proteinExistence type="inferred from homology"/>
<evidence type="ECO:0000256" key="2">
    <source>
        <dbReference type="ARBA" id="ARBA00022694"/>
    </source>
</evidence>
<reference evidence="8 9" key="1">
    <citation type="submission" date="2019-02" db="EMBL/GenBank/DDBJ databases">
        <title>Deep-cultivation of Planctomycetes and their phenomic and genomic characterization uncovers novel biology.</title>
        <authorList>
            <person name="Wiegand S."/>
            <person name="Jogler M."/>
            <person name="Boedeker C."/>
            <person name="Pinto D."/>
            <person name="Vollmers J."/>
            <person name="Rivas-Marin E."/>
            <person name="Kohn T."/>
            <person name="Peeters S.H."/>
            <person name="Heuer A."/>
            <person name="Rast P."/>
            <person name="Oberbeckmann S."/>
            <person name="Bunk B."/>
            <person name="Jeske O."/>
            <person name="Meyerdierks A."/>
            <person name="Storesund J.E."/>
            <person name="Kallscheuer N."/>
            <person name="Luecker S."/>
            <person name="Lage O.M."/>
            <person name="Pohl T."/>
            <person name="Merkel B.J."/>
            <person name="Hornburger P."/>
            <person name="Mueller R.-W."/>
            <person name="Bruemmer F."/>
            <person name="Labrenz M."/>
            <person name="Spormann A.M."/>
            <person name="Op Den Camp H."/>
            <person name="Overmann J."/>
            <person name="Amann R."/>
            <person name="Jetten M.S.M."/>
            <person name="Mascher T."/>
            <person name="Medema M.H."/>
            <person name="Devos D.P."/>
            <person name="Kaster A.-K."/>
            <person name="Ovreas L."/>
            <person name="Rohde M."/>
            <person name="Galperin M.Y."/>
            <person name="Jogler C."/>
        </authorList>
    </citation>
    <scope>NUCLEOTIDE SEQUENCE [LARGE SCALE GENOMIC DNA]</scope>
    <source>
        <strain evidence="8 9">Pla52o</strain>
    </source>
</reference>
<dbReference type="PANTHER" id="PTHR43033">
    <property type="entry name" value="TRNA(ILE)-LYSIDINE SYNTHASE-RELATED"/>
    <property type="match status" value="1"/>
</dbReference>
<keyword evidence="1 6" id="KW-0436">Ligase</keyword>
<dbReference type="InterPro" id="IPR012795">
    <property type="entry name" value="tRNA_Ile_lys_synt_N"/>
</dbReference>
<gene>
    <name evidence="6 8" type="primary">tilS</name>
    <name evidence="8" type="ORF">Pla52o_37100</name>
</gene>
<evidence type="ECO:0000256" key="5">
    <source>
        <dbReference type="ARBA" id="ARBA00048539"/>
    </source>
</evidence>
<comment type="subcellular location">
    <subcellularLocation>
        <location evidence="6">Cytoplasm</location>
    </subcellularLocation>
</comment>
<evidence type="ECO:0000313" key="9">
    <source>
        <dbReference type="Proteomes" id="UP000316304"/>
    </source>
</evidence>
<dbReference type="InterPro" id="IPR011063">
    <property type="entry name" value="TilS/TtcA_N"/>
</dbReference>
<comment type="function">
    <text evidence="6">Ligates lysine onto the cytidine present at position 34 of the AUA codon-specific tRNA(Ile) that contains the anticodon CAU, in an ATP-dependent manner. Cytidine is converted to lysidine, thus changing the amino acid specificity of the tRNA from methionine to isoleucine.</text>
</comment>
<dbReference type="GO" id="GO:0006400">
    <property type="term" value="P:tRNA modification"/>
    <property type="evidence" value="ECO:0007669"/>
    <property type="project" value="UniProtKB-UniRule"/>
</dbReference>
<feature type="domain" description="tRNA(Ile)-lysidine/2-thiocytidine synthase N-terminal" evidence="7">
    <location>
        <begin position="31"/>
        <end position="215"/>
    </location>
</feature>
<comment type="caution">
    <text evidence="8">The sequence shown here is derived from an EMBL/GenBank/DDBJ whole genome shotgun (WGS) entry which is preliminary data.</text>
</comment>
<dbReference type="CDD" id="cd01992">
    <property type="entry name" value="TilS_N"/>
    <property type="match status" value="1"/>
</dbReference>
<keyword evidence="6" id="KW-0963">Cytoplasm</keyword>
<dbReference type="InterPro" id="IPR012094">
    <property type="entry name" value="tRNA_Ile_lys_synt"/>
</dbReference>
<accession>A0A5C6C9X9</accession>
<dbReference type="GO" id="GO:0005524">
    <property type="term" value="F:ATP binding"/>
    <property type="evidence" value="ECO:0007669"/>
    <property type="project" value="UniProtKB-UniRule"/>
</dbReference>
<keyword evidence="9" id="KW-1185">Reference proteome</keyword>
<dbReference type="InterPro" id="IPR014729">
    <property type="entry name" value="Rossmann-like_a/b/a_fold"/>
</dbReference>
<keyword evidence="4 6" id="KW-0067">ATP-binding</keyword>
<dbReference type="EMBL" id="SJPT01000006">
    <property type="protein sequence ID" value="TWU21523.1"/>
    <property type="molecule type" value="Genomic_DNA"/>
</dbReference>
<dbReference type="EC" id="6.3.4.19" evidence="6"/>
<dbReference type="Proteomes" id="UP000316304">
    <property type="component" value="Unassembled WGS sequence"/>
</dbReference>
<dbReference type="GO" id="GO:0032267">
    <property type="term" value="F:tRNA(Ile)-lysidine synthase activity"/>
    <property type="evidence" value="ECO:0007669"/>
    <property type="project" value="UniProtKB-EC"/>
</dbReference>
<dbReference type="AlphaFoldDB" id="A0A5C6C9X9"/>
<name>A0A5C6C9X9_9BACT</name>
<dbReference type="RefSeq" id="WP_146595851.1">
    <property type="nucleotide sequence ID" value="NZ_SJPT01000006.1"/>
</dbReference>
<evidence type="ECO:0000256" key="6">
    <source>
        <dbReference type="HAMAP-Rule" id="MF_01161"/>
    </source>
</evidence>
<comment type="domain">
    <text evidence="6">The N-terminal region contains the highly conserved SGGXDS motif, predicted to be a P-loop motif involved in ATP binding.</text>
</comment>
<dbReference type="SUPFAM" id="SSF52402">
    <property type="entry name" value="Adenine nucleotide alpha hydrolases-like"/>
    <property type="match status" value="1"/>
</dbReference>
<evidence type="ECO:0000313" key="8">
    <source>
        <dbReference type="EMBL" id="TWU21523.1"/>
    </source>
</evidence>
<comment type="similarity">
    <text evidence="6">Belongs to the tRNA(Ile)-lysidine synthase family.</text>
</comment>
<dbReference type="OrthoDB" id="9807403at2"/>
<comment type="catalytic activity">
    <reaction evidence="5 6">
        <text>cytidine(34) in tRNA(Ile2) + L-lysine + ATP = lysidine(34) in tRNA(Ile2) + AMP + diphosphate + H(+)</text>
        <dbReference type="Rhea" id="RHEA:43744"/>
        <dbReference type="Rhea" id="RHEA-COMP:10625"/>
        <dbReference type="Rhea" id="RHEA-COMP:10670"/>
        <dbReference type="ChEBI" id="CHEBI:15378"/>
        <dbReference type="ChEBI" id="CHEBI:30616"/>
        <dbReference type="ChEBI" id="CHEBI:32551"/>
        <dbReference type="ChEBI" id="CHEBI:33019"/>
        <dbReference type="ChEBI" id="CHEBI:82748"/>
        <dbReference type="ChEBI" id="CHEBI:83665"/>
        <dbReference type="ChEBI" id="CHEBI:456215"/>
        <dbReference type="EC" id="6.3.4.19"/>
    </reaction>
</comment>
<dbReference type="NCBIfam" id="TIGR02432">
    <property type="entry name" value="lysidine_TilS_N"/>
    <property type="match status" value="1"/>
</dbReference>
<keyword evidence="3 6" id="KW-0547">Nucleotide-binding</keyword>
<evidence type="ECO:0000256" key="1">
    <source>
        <dbReference type="ARBA" id="ARBA00022598"/>
    </source>
</evidence>
<dbReference type="HAMAP" id="MF_01161">
    <property type="entry name" value="tRNA_Ile_lys_synt"/>
    <property type="match status" value="1"/>
</dbReference>
<dbReference type="GO" id="GO:0005737">
    <property type="term" value="C:cytoplasm"/>
    <property type="evidence" value="ECO:0007669"/>
    <property type="project" value="UniProtKB-SubCell"/>
</dbReference>
<evidence type="ECO:0000256" key="4">
    <source>
        <dbReference type="ARBA" id="ARBA00022840"/>
    </source>
</evidence>
<protein>
    <recommendedName>
        <fullName evidence="6">tRNA(Ile)-lysidine synthase</fullName>
        <ecNumber evidence="6">6.3.4.19</ecNumber>
    </recommendedName>
    <alternativeName>
        <fullName evidence="6">tRNA(Ile)-2-lysyl-cytidine synthase</fullName>
    </alternativeName>
    <alternativeName>
        <fullName evidence="6">tRNA(Ile)-lysidine synthetase</fullName>
    </alternativeName>
</protein>